<name>A0A142VVV2_9SPHN</name>
<sequence length="231" mass="24410">MSFDPATIAAYVDGELDDLTARRIERDAESDAALAAEIARYRVLSAQISAHFAPVVDEPVPDRLRALLVGEGVDTSLSERREARRARFAPANWGAIAASLLLGLTLGLRPWAPAPDVTSANGMLVASGGLAEALDTQLASNQPADADIRIALSFRDRAGRICRSFAGRDLSGIGCREDGRWALERTAAGQKARAYRQASSGDLAAATAAMMAGDAFDAAAERAARDAGWDR</sequence>
<accession>A0A142VVV2</accession>
<proteinExistence type="predicted"/>
<gene>
    <name evidence="1" type="ORF">AOA14_04480</name>
</gene>
<evidence type="ECO:0008006" key="3">
    <source>
        <dbReference type="Google" id="ProtNLM"/>
    </source>
</evidence>
<organism evidence="1 2">
    <name type="scientific">Sphingopyxis terrae subsp. terrae NBRC 15098</name>
    <dbReference type="NCBI Taxonomy" id="1219058"/>
    <lineage>
        <taxon>Bacteria</taxon>
        <taxon>Pseudomonadati</taxon>
        <taxon>Pseudomonadota</taxon>
        <taxon>Alphaproteobacteria</taxon>
        <taxon>Sphingomonadales</taxon>
        <taxon>Sphingomonadaceae</taxon>
        <taxon>Sphingopyxis</taxon>
    </lineage>
</organism>
<dbReference type="AlphaFoldDB" id="A0A142VVV2"/>
<reference evidence="1 2" key="2">
    <citation type="journal article" date="2016" name="Genome Announc.">
        <title>Complete Genome Sequence of Sphingopyxis terrae Strain 203-1 (NBRC 111660), a Polyethylene Glycol Degrader.</title>
        <authorList>
            <person name="Ohtsubo Y."/>
            <person name="Nonoyama S."/>
            <person name="Nagata Y."/>
            <person name="Numata M."/>
            <person name="Tsuchikane K."/>
            <person name="Hosoyama A."/>
            <person name="Yamazoe A."/>
            <person name="Tsuda M."/>
            <person name="Fujita N."/>
            <person name="Kawai F."/>
        </authorList>
    </citation>
    <scope>NUCLEOTIDE SEQUENCE [LARGE SCALE GENOMIC DNA]</scope>
    <source>
        <strain evidence="1 2">203-1</strain>
    </source>
</reference>
<dbReference type="EMBL" id="CP013342">
    <property type="protein sequence ID" value="AMU93859.1"/>
    <property type="molecule type" value="Genomic_DNA"/>
</dbReference>
<reference evidence="2" key="1">
    <citation type="submission" date="2015-11" db="EMBL/GenBank/DDBJ databases">
        <title>Complete genome sequence of a polyethylene glycol-degrading strain Sphingopyxis terrae strain 203-1 (NBRC 15098).</title>
        <authorList>
            <person name="Yoshiyuki O."/>
            <person name="Shouta N."/>
            <person name="Nagata Y."/>
            <person name="Numata M."/>
            <person name="Tsuchikane K."/>
            <person name="Hosoyama A."/>
            <person name="Yamazoe A."/>
            <person name="Tsuda M."/>
            <person name="Fujita N."/>
            <person name="Kawai F."/>
        </authorList>
    </citation>
    <scope>NUCLEOTIDE SEQUENCE [LARGE SCALE GENOMIC DNA]</scope>
    <source>
        <strain evidence="2">203-1</strain>
    </source>
</reference>
<evidence type="ECO:0000313" key="1">
    <source>
        <dbReference type="EMBL" id="AMU93859.1"/>
    </source>
</evidence>
<dbReference type="RefSeq" id="WP_062900933.1">
    <property type="nucleotide sequence ID" value="NZ_CP013342.1"/>
</dbReference>
<dbReference type="STRING" id="1219058.AOA14_04480"/>
<protein>
    <recommendedName>
        <fullName evidence="3">Anti-sigma factor</fullName>
    </recommendedName>
</protein>
<dbReference type="KEGG" id="ster:AOA14_04480"/>
<dbReference type="Proteomes" id="UP000076234">
    <property type="component" value="Chromosome"/>
</dbReference>
<evidence type="ECO:0000313" key="2">
    <source>
        <dbReference type="Proteomes" id="UP000076234"/>
    </source>
</evidence>